<feature type="coiled-coil region" evidence="1">
    <location>
        <begin position="35"/>
        <end position="69"/>
    </location>
</feature>
<proteinExistence type="predicted"/>
<organism evidence="3 4">
    <name type="scientific">Cuscuta europaea</name>
    <name type="common">European dodder</name>
    <dbReference type="NCBI Taxonomy" id="41803"/>
    <lineage>
        <taxon>Eukaryota</taxon>
        <taxon>Viridiplantae</taxon>
        <taxon>Streptophyta</taxon>
        <taxon>Embryophyta</taxon>
        <taxon>Tracheophyta</taxon>
        <taxon>Spermatophyta</taxon>
        <taxon>Magnoliopsida</taxon>
        <taxon>eudicotyledons</taxon>
        <taxon>Gunneridae</taxon>
        <taxon>Pentapetalae</taxon>
        <taxon>asterids</taxon>
        <taxon>lamiids</taxon>
        <taxon>Solanales</taxon>
        <taxon>Convolvulaceae</taxon>
        <taxon>Cuscuteae</taxon>
        <taxon>Cuscuta</taxon>
        <taxon>Cuscuta subgen. Cuscuta</taxon>
    </lineage>
</organism>
<feature type="compositionally biased region" description="Basic and acidic residues" evidence="2">
    <location>
        <begin position="270"/>
        <end position="311"/>
    </location>
</feature>
<protein>
    <submittedName>
        <fullName evidence="3">Uncharacterized protein</fullName>
    </submittedName>
</protein>
<evidence type="ECO:0000256" key="1">
    <source>
        <dbReference type="SAM" id="Coils"/>
    </source>
</evidence>
<dbReference type="AlphaFoldDB" id="A0A9P0ZXW4"/>
<evidence type="ECO:0000313" key="4">
    <source>
        <dbReference type="Proteomes" id="UP001152484"/>
    </source>
</evidence>
<dbReference type="Proteomes" id="UP001152484">
    <property type="component" value="Unassembled WGS sequence"/>
</dbReference>
<feature type="region of interest" description="Disordered" evidence="2">
    <location>
        <begin position="244"/>
        <end position="311"/>
    </location>
</feature>
<dbReference type="EMBL" id="CAMAPE010000065">
    <property type="protein sequence ID" value="CAH9114528.1"/>
    <property type="molecule type" value="Genomic_DNA"/>
</dbReference>
<feature type="coiled-coil region" evidence="1">
    <location>
        <begin position="177"/>
        <end position="204"/>
    </location>
</feature>
<reference evidence="3" key="1">
    <citation type="submission" date="2022-07" db="EMBL/GenBank/DDBJ databases">
        <authorList>
            <person name="Macas J."/>
            <person name="Novak P."/>
            <person name="Neumann P."/>
        </authorList>
    </citation>
    <scope>NUCLEOTIDE SEQUENCE</scope>
</reference>
<comment type="caution">
    <text evidence="3">The sequence shown here is derived from an EMBL/GenBank/DDBJ whole genome shotgun (WGS) entry which is preliminary data.</text>
</comment>
<keyword evidence="1" id="KW-0175">Coiled coil</keyword>
<keyword evidence="4" id="KW-1185">Reference proteome</keyword>
<gene>
    <name evidence="3" type="ORF">CEURO_LOCUS20410</name>
</gene>
<accession>A0A9P0ZXW4</accession>
<evidence type="ECO:0000313" key="3">
    <source>
        <dbReference type="EMBL" id="CAH9114528.1"/>
    </source>
</evidence>
<feature type="compositionally biased region" description="Polar residues" evidence="2">
    <location>
        <begin position="251"/>
        <end position="264"/>
    </location>
</feature>
<evidence type="ECO:0000256" key="2">
    <source>
        <dbReference type="SAM" id="MobiDB-lite"/>
    </source>
</evidence>
<dbReference type="OrthoDB" id="1326059at2759"/>
<sequence length="311" mass="35502">MKKHFDELLEMRFAEVHCHLKSNLMIQQVFNSEQKAQLNIQLSNLPAQMEALRNELEALKARDEELENHIVHSLKELREKELAVASQAAEPSAQVPPTISLPPNLEQAFKTIQEHEEFIQNIRTNELPAMLKLSHTVVTKQLEHSNAIGQTRADLASNLSSLHQATQKEFQQHGSDLLRLGQNLEITHQRLQNLENEVRDEVKTDILDINNHIKALSIQVYGLNPVRRKADDIEDLFDESYIPDAAKKGENTPSTQAGSSSLKRSQAAKKGAETRKKNQRLKEEAEIRRRKAEEAKAKEEAKKKQEEDKQE</sequence>
<name>A0A9P0ZXW4_CUSEU</name>